<evidence type="ECO:0000313" key="3">
    <source>
        <dbReference type="Proteomes" id="UP000235786"/>
    </source>
</evidence>
<feature type="compositionally biased region" description="Polar residues" evidence="1">
    <location>
        <begin position="128"/>
        <end position="139"/>
    </location>
</feature>
<feature type="compositionally biased region" description="Polar residues" evidence="1">
    <location>
        <begin position="173"/>
        <end position="185"/>
    </location>
</feature>
<gene>
    <name evidence="2" type="ORF">L207DRAFT_514796</name>
</gene>
<dbReference type="Proteomes" id="UP000235786">
    <property type="component" value="Unassembled WGS sequence"/>
</dbReference>
<feature type="compositionally biased region" description="Polar residues" evidence="1">
    <location>
        <begin position="195"/>
        <end position="206"/>
    </location>
</feature>
<feature type="region of interest" description="Disordered" evidence="1">
    <location>
        <begin position="1"/>
        <end position="243"/>
    </location>
</feature>
<name>A0A2J6RGD0_HYAVF</name>
<evidence type="ECO:0000313" key="2">
    <source>
        <dbReference type="EMBL" id="PMD37574.1"/>
    </source>
</evidence>
<accession>A0A2J6RGD0</accession>
<feature type="compositionally biased region" description="Polar residues" evidence="1">
    <location>
        <begin position="90"/>
        <end position="100"/>
    </location>
</feature>
<reference evidence="2 3" key="1">
    <citation type="submission" date="2016-04" db="EMBL/GenBank/DDBJ databases">
        <title>A degradative enzymes factory behind the ericoid mycorrhizal symbiosis.</title>
        <authorList>
            <consortium name="DOE Joint Genome Institute"/>
            <person name="Martino E."/>
            <person name="Morin E."/>
            <person name="Grelet G."/>
            <person name="Kuo A."/>
            <person name="Kohler A."/>
            <person name="Daghino S."/>
            <person name="Barry K."/>
            <person name="Choi C."/>
            <person name="Cichocki N."/>
            <person name="Clum A."/>
            <person name="Copeland A."/>
            <person name="Hainaut M."/>
            <person name="Haridas S."/>
            <person name="Labutti K."/>
            <person name="Lindquist E."/>
            <person name="Lipzen A."/>
            <person name="Khouja H.-R."/>
            <person name="Murat C."/>
            <person name="Ohm R."/>
            <person name="Olson A."/>
            <person name="Spatafora J."/>
            <person name="Veneault-Fourrey C."/>
            <person name="Henrissat B."/>
            <person name="Grigoriev I."/>
            <person name="Martin F."/>
            <person name="Perotto S."/>
        </authorList>
    </citation>
    <scope>NUCLEOTIDE SEQUENCE [LARGE SCALE GENOMIC DNA]</scope>
    <source>
        <strain evidence="2 3">F</strain>
    </source>
</reference>
<keyword evidence="3" id="KW-1185">Reference proteome</keyword>
<dbReference type="AlphaFoldDB" id="A0A2J6RGD0"/>
<evidence type="ECO:0000256" key="1">
    <source>
        <dbReference type="SAM" id="MobiDB-lite"/>
    </source>
</evidence>
<feature type="compositionally biased region" description="Pro residues" evidence="1">
    <location>
        <begin position="1"/>
        <end position="12"/>
    </location>
</feature>
<sequence>MAGYPTPPPTSSPPSKKDASYRPPGPKAPAQDSYFEDSYSKPAEPKLPAQDTYYQESYGKPVEPKLPAQDSHFQEPYSQLAGQKLPGQDSYYQDSYSQPAESKLPAQDTYFQGSYDKPTGPKLPAQETYFNQAYSTPASPNHWDPSSKPVPTNNINAASTVHFDTLPPRRKSSPIQSYGPQTKPYSGSYDPFPRPSSTGVSPNTSPAKPFPPRRSSRTPPRPLYSSPLNPTPSPFNASRPQPRPGLLRRIAMKLEQWIRSFMKWSSNNPIKAGFLTFIPVLTAAGVVKAAKGIGKLFGGAAGEVGKAAGLKAAEKKEWGYGLNEFVGFAGAKAAHPMGGVLKTVQMLVNHYCKLTPSNVPRLASILLELYFLDVAKTKV</sequence>
<proteinExistence type="predicted"/>
<feature type="compositionally biased region" description="Polar residues" evidence="1">
    <location>
        <begin position="149"/>
        <end position="159"/>
    </location>
</feature>
<organism evidence="2 3">
    <name type="scientific">Hyaloscypha variabilis (strain UAMH 11265 / GT02V1 / F)</name>
    <name type="common">Meliniomyces variabilis</name>
    <dbReference type="NCBI Taxonomy" id="1149755"/>
    <lineage>
        <taxon>Eukaryota</taxon>
        <taxon>Fungi</taxon>
        <taxon>Dikarya</taxon>
        <taxon>Ascomycota</taxon>
        <taxon>Pezizomycotina</taxon>
        <taxon>Leotiomycetes</taxon>
        <taxon>Helotiales</taxon>
        <taxon>Hyaloscyphaceae</taxon>
        <taxon>Hyaloscypha</taxon>
        <taxon>Hyaloscypha variabilis</taxon>
    </lineage>
</organism>
<dbReference type="OrthoDB" id="3543556at2759"/>
<dbReference type="EMBL" id="KZ613949">
    <property type="protein sequence ID" value="PMD37574.1"/>
    <property type="molecule type" value="Genomic_DNA"/>
</dbReference>
<protein>
    <submittedName>
        <fullName evidence="2">Uncharacterized protein</fullName>
    </submittedName>
</protein>